<evidence type="ECO:0000256" key="4">
    <source>
        <dbReference type="ARBA" id="ARBA00023002"/>
    </source>
</evidence>
<keyword evidence="2 8" id="KW-0812">Transmembrane</keyword>
<feature type="transmembrane region" description="Helical" evidence="8">
    <location>
        <begin position="47"/>
        <end position="69"/>
    </location>
</feature>
<dbReference type="GO" id="GO:0006643">
    <property type="term" value="P:membrane lipid metabolic process"/>
    <property type="evidence" value="ECO:0007669"/>
    <property type="project" value="TreeGrafter"/>
</dbReference>
<dbReference type="GO" id="GO:0008610">
    <property type="term" value="P:lipid biosynthetic process"/>
    <property type="evidence" value="ECO:0007669"/>
    <property type="project" value="InterPro"/>
</dbReference>
<keyword evidence="5" id="KW-0443">Lipid metabolism</keyword>
<feature type="compositionally biased region" description="Basic and acidic residues" evidence="7">
    <location>
        <begin position="282"/>
        <end position="298"/>
    </location>
</feature>
<evidence type="ECO:0000256" key="8">
    <source>
        <dbReference type="SAM" id="Phobius"/>
    </source>
</evidence>
<evidence type="ECO:0000256" key="5">
    <source>
        <dbReference type="ARBA" id="ARBA00023098"/>
    </source>
</evidence>
<comment type="subcellular location">
    <subcellularLocation>
        <location evidence="1">Endomembrane system</location>
        <topology evidence="1">Multi-pass membrane protein</topology>
    </subcellularLocation>
</comment>
<feature type="transmembrane region" description="Helical" evidence="8">
    <location>
        <begin position="81"/>
        <end position="98"/>
    </location>
</feature>
<dbReference type="GO" id="GO:0016020">
    <property type="term" value="C:membrane"/>
    <property type="evidence" value="ECO:0007669"/>
    <property type="project" value="GOC"/>
</dbReference>
<evidence type="ECO:0000256" key="6">
    <source>
        <dbReference type="ARBA" id="ARBA00023136"/>
    </source>
</evidence>
<dbReference type="GO" id="GO:0050479">
    <property type="term" value="F:glyceryl-ether monooxygenase activity"/>
    <property type="evidence" value="ECO:0007669"/>
    <property type="project" value="TreeGrafter"/>
</dbReference>
<feature type="transmembrane region" description="Helical" evidence="8">
    <location>
        <begin position="138"/>
        <end position="167"/>
    </location>
</feature>
<evidence type="ECO:0000256" key="7">
    <source>
        <dbReference type="SAM" id="MobiDB-lite"/>
    </source>
</evidence>
<dbReference type="AlphaFoldDB" id="A0A4S8HL90"/>
<feature type="transmembrane region" description="Helical" evidence="8">
    <location>
        <begin position="7"/>
        <end position="27"/>
    </location>
</feature>
<protein>
    <submittedName>
        <fullName evidence="10">Sterol desaturase family protein</fullName>
    </submittedName>
</protein>
<proteinExistence type="predicted"/>
<dbReference type="Proteomes" id="UP000306918">
    <property type="component" value="Unassembled WGS sequence"/>
</dbReference>
<dbReference type="Pfam" id="PF04116">
    <property type="entry name" value="FA_hydroxylase"/>
    <property type="match status" value="1"/>
</dbReference>
<evidence type="ECO:0000259" key="9">
    <source>
        <dbReference type="Pfam" id="PF04116"/>
    </source>
</evidence>
<dbReference type="GO" id="GO:0012505">
    <property type="term" value="C:endomembrane system"/>
    <property type="evidence" value="ECO:0007669"/>
    <property type="project" value="UniProtKB-SubCell"/>
</dbReference>
<sequence length="304" mass="35855">MRALYDQIVLLLSTPLYIMVIGAELLISHLDGVKAYSWKDTFHNFFLSMITGLSDLVMRGVSLIVLTFFFRYSFISWSHSIAYWVILFLLTDMMHYWLHRLGHYCRLFWAVHVNHHTSTHFNFSVGFRTGMLEPFYSFLFFIPIALAGFRPVDIFFVYSVCQVWAILTHTEKVKKLGWLEYIFITPSHHRVHHASNPKYLDKNMGTVLIIWDKLFGTFQQELPPQHYEPIRYGITRPLEKDTLPVIIFHEWAAILKDLRRKELSFKQKLMYLFGPPGWSHDGRSMTSEEMRKQEEDPAIKPSSP</sequence>
<dbReference type="PANTHER" id="PTHR21624:SF1">
    <property type="entry name" value="ALKYLGLYCEROL MONOOXYGENASE"/>
    <property type="match status" value="1"/>
</dbReference>
<reference evidence="10 11" key="1">
    <citation type="submission" date="2019-04" db="EMBL/GenBank/DDBJ databases">
        <title>Niastella caeni sp. nov., isolated from activated sludge.</title>
        <authorList>
            <person name="Sheng M."/>
        </authorList>
    </citation>
    <scope>NUCLEOTIDE SEQUENCE [LARGE SCALE GENOMIC DNA]</scope>
    <source>
        <strain evidence="10 11">HX-2-15</strain>
    </source>
</reference>
<gene>
    <name evidence="10" type="ORF">FAM09_21270</name>
</gene>
<evidence type="ECO:0000313" key="11">
    <source>
        <dbReference type="Proteomes" id="UP000306918"/>
    </source>
</evidence>
<feature type="domain" description="Fatty acid hydroxylase" evidence="9">
    <location>
        <begin position="84"/>
        <end position="217"/>
    </location>
</feature>
<feature type="region of interest" description="Disordered" evidence="7">
    <location>
        <begin position="282"/>
        <end position="304"/>
    </location>
</feature>
<dbReference type="InterPro" id="IPR051689">
    <property type="entry name" value="Sterol_desaturase/TMEM195"/>
</dbReference>
<comment type="caution">
    <text evidence="10">The sequence shown here is derived from an EMBL/GenBank/DDBJ whole genome shotgun (WGS) entry which is preliminary data.</text>
</comment>
<dbReference type="PANTHER" id="PTHR21624">
    <property type="entry name" value="STEROL DESATURASE-RELATED PROTEIN"/>
    <property type="match status" value="1"/>
</dbReference>
<dbReference type="InterPro" id="IPR006694">
    <property type="entry name" value="Fatty_acid_hydroxylase"/>
</dbReference>
<dbReference type="RefSeq" id="WP_136579166.1">
    <property type="nucleotide sequence ID" value="NZ_STFF01000006.1"/>
</dbReference>
<keyword evidence="6 8" id="KW-0472">Membrane</keyword>
<evidence type="ECO:0000256" key="2">
    <source>
        <dbReference type="ARBA" id="ARBA00022692"/>
    </source>
</evidence>
<evidence type="ECO:0000256" key="3">
    <source>
        <dbReference type="ARBA" id="ARBA00022989"/>
    </source>
</evidence>
<accession>A0A4S8HL90</accession>
<evidence type="ECO:0000256" key="1">
    <source>
        <dbReference type="ARBA" id="ARBA00004127"/>
    </source>
</evidence>
<dbReference type="OrthoDB" id="9770329at2"/>
<organism evidence="10 11">
    <name type="scientific">Niastella caeni</name>
    <dbReference type="NCBI Taxonomy" id="2569763"/>
    <lineage>
        <taxon>Bacteria</taxon>
        <taxon>Pseudomonadati</taxon>
        <taxon>Bacteroidota</taxon>
        <taxon>Chitinophagia</taxon>
        <taxon>Chitinophagales</taxon>
        <taxon>Chitinophagaceae</taxon>
        <taxon>Niastella</taxon>
    </lineage>
</organism>
<keyword evidence="4" id="KW-0560">Oxidoreductase</keyword>
<dbReference type="EMBL" id="STFF01000006">
    <property type="protein sequence ID" value="THU35925.1"/>
    <property type="molecule type" value="Genomic_DNA"/>
</dbReference>
<keyword evidence="11" id="KW-1185">Reference proteome</keyword>
<keyword evidence="3 8" id="KW-1133">Transmembrane helix</keyword>
<dbReference type="GO" id="GO:0005506">
    <property type="term" value="F:iron ion binding"/>
    <property type="evidence" value="ECO:0007669"/>
    <property type="project" value="InterPro"/>
</dbReference>
<evidence type="ECO:0000313" key="10">
    <source>
        <dbReference type="EMBL" id="THU35925.1"/>
    </source>
</evidence>
<name>A0A4S8HL90_9BACT</name>